<feature type="binding site" description="covalent" evidence="13">
    <location>
        <position position="133"/>
    </location>
    <ligand>
        <name>heme c</name>
        <dbReference type="ChEBI" id="CHEBI:61717"/>
        <label>2</label>
    </ligand>
</feature>
<comment type="caution">
    <text evidence="16">The sequence shown here is derived from an EMBL/GenBank/DDBJ whole genome shotgun (WGS) entry which is preliminary data.</text>
</comment>
<evidence type="ECO:0000256" key="10">
    <source>
        <dbReference type="ARBA" id="ARBA00023004"/>
    </source>
</evidence>
<accession>A0A935MZL4</accession>
<dbReference type="GO" id="GO:0042597">
    <property type="term" value="C:periplasmic space"/>
    <property type="evidence" value="ECO:0007669"/>
    <property type="project" value="UniProtKB-SubCell"/>
</dbReference>
<name>A0A935MZL4_9RHOO</name>
<feature type="chain" id="PRO_5037873677" description="Periplasmic nitrate reductase, electron transfer subunit" evidence="15">
    <location>
        <begin position="28"/>
        <end position="163"/>
    </location>
</feature>
<keyword evidence="10 14" id="KW-0408">Iron</keyword>
<dbReference type="PIRSF" id="PIRSF006105">
    <property type="entry name" value="NapB"/>
    <property type="match status" value="1"/>
</dbReference>
<comment type="subcellular location">
    <subcellularLocation>
        <location evidence="1 12">Periplasm</location>
    </subcellularLocation>
</comment>
<reference evidence="16 17" key="1">
    <citation type="submission" date="2020-10" db="EMBL/GenBank/DDBJ databases">
        <title>Connecting structure to function with the recovery of over 1000 high-quality activated sludge metagenome-assembled genomes encoding full-length rRNA genes using long-read sequencing.</title>
        <authorList>
            <person name="Singleton C.M."/>
            <person name="Petriglieri F."/>
            <person name="Kristensen J.M."/>
            <person name="Kirkegaard R.H."/>
            <person name="Michaelsen T.Y."/>
            <person name="Andersen M.H."/>
            <person name="Karst S.M."/>
            <person name="Dueholm M.S."/>
            <person name="Nielsen P.H."/>
            <person name="Albertsen M."/>
        </authorList>
    </citation>
    <scope>NUCLEOTIDE SEQUENCE [LARGE SCALE GENOMIC DNA]</scope>
    <source>
        <strain evidence="16">EsbW_18-Q3-R4-48_BATAC.463</strain>
    </source>
</reference>
<comment type="similarity">
    <text evidence="2 12">Belongs to the NapB family.</text>
</comment>
<evidence type="ECO:0000256" key="12">
    <source>
        <dbReference type="PIRNR" id="PIRNR006105"/>
    </source>
</evidence>
<keyword evidence="6 14" id="KW-0479">Metal-binding</keyword>
<organism evidence="16 17">
    <name type="scientific">Candidatus Dechloromonas phosphorivorans</name>
    <dbReference type="NCBI Taxonomy" id="2899244"/>
    <lineage>
        <taxon>Bacteria</taxon>
        <taxon>Pseudomonadati</taxon>
        <taxon>Pseudomonadota</taxon>
        <taxon>Betaproteobacteria</taxon>
        <taxon>Rhodocyclales</taxon>
        <taxon>Azonexaceae</taxon>
        <taxon>Dechloromonas</taxon>
    </lineage>
</organism>
<gene>
    <name evidence="16" type="ORF">IPJ38_18340</name>
</gene>
<feature type="binding site" description="axial binding residue" evidence="14">
    <location>
        <position position="111"/>
    </location>
    <ligand>
        <name>heme c</name>
        <dbReference type="ChEBI" id="CHEBI:61717"/>
        <label>2</label>
    </ligand>
    <ligandPart>
        <name>Fe</name>
        <dbReference type="ChEBI" id="CHEBI:18248"/>
    </ligandPart>
</feature>
<evidence type="ECO:0000256" key="9">
    <source>
        <dbReference type="ARBA" id="ARBA00022982"/>
    </source>
</evidence>
<proteinExistence type="inferred from homology"/>
<dbReference type="Pfam" id="PF03892">
    <property type="entry name" value="NapB"/>
    <property type="match status" value="1"/>
</dbReference>
<dbReference type="Gene3D" id="1.10.1130.10">
    <property type="entry name" value="Flavocytochrome C3, Chain A"/>
    <property type="match status" value="1"/>
</dbReference>
<keyword evidence="9 12" id="KW-0249">Electron transport</keyword>
<evidence type="ECO:0000256" key="6">
    <source>
        <dbReference type="ARBA" id="ARBA00022723"/>
    </source>
</evidence>
<evidence type="ECO:0000256" key="8">
    <source>
        <dbReference type="ARBA" id="ARBA00022764"/>
    </source>
</evidence>
<feature type="binding site" description="axial binding residue" evidence="14">
    <location>
        <position position="134"/>
    </location>
    <ligand>
        <name>heme c</name>
        <dbReference type="ChEBI" id="CHEBI:61717"/>
        <label>2</label>
    </ligand>
    <ligandPart>
        <name>Fe</name>
        <dbReference type="ChEBI" id="CHEBI:18248"/>
    </ligandPart>
</feature>
<feature type="binding site" description="covalent" evidence="13">
    <location>
        <position position="130"/>
    </location>
    <ligand>
        <name>heme c</name>
        <dbReference type="ChEBI" id="CHEBI:61717"/>
        <label>2</label>
    </ligand>
</feature>
<dbReference type="PANTHER" id="PTHR38604">
    <property type="entry name" value="PERIPLASMIC NITRATE REDUCTASE, ELECTRON TRANSFER SUBUNIT"/>
    <property type="match status" value="1"/>
</dbReference>
<evidence type="ECO:0000256" key="14">
    <source>
        <dbReference type="PIRSR" id="PIRSR006105-2"/>
    </source>
</evidence>
<comment type="PTM">
    <text evidence="13">Binds 2 heme C groups per subunit.</text>
</comment>
<evidence type="ECO:0000313" key="16">
    <source>
        <dbReference type="EMBL" id="MBK7416766.1"/>
    </source>
</evidence>
<evidence type="ECO:0000256" key="5">
    <source>
        <dbReference type="ARBA" id="ARBA00022617"/>
    </source>
</evidence>
<feature type="binding site" description="axial binding residue" evidence="14">
    <location>
        <position position="75"/>
    </location>
    <ligand>
        <name>heme c</name>
        <dbReference type="ChEBI" id="CHEBI:61717"/>
        <label>1</label>
    </ligand>
    <ligandPart>
        <name>Fe</name>
        <dbReference type="ChEBI" id="CHEBI:18248"/>
    </ligandPart>
</feature>
<feature type="binding site" description="covalent" evidence="13">
    <location>
        <position position="93"/>
    </location>
    <ligand>
        <name>heme c</name>
        <dbReference type="ChEBI" id="CHEBI:61717"/>
        <label>1</label>
    </ligand>
</feature>
<evidence type="ECO:0000256" key="13">
    <source>
        <dbReference type="PIRSR" id="PIRSR006105-1"/>
    </source>
</evidence>
<dbReference type="Proteomes" id="UP000739411">
    <property type="component" value="Unassembled WGS sequence"/>
</dbReference>
<feature type="binding site" description="axial binding residue" evidence="14">
    <location>
        <position position="94"/>
    </location>
    <ligand>
        <name>heme c</name>
        <dbReference type="ChEBI" id="CHEBI:61717"/>
        <label>1</label>
    </ligand>
    <ligandPart>
        <name>Fe</name>
        <dbReference type="ChEBI" id="CHEBI:18248"/>
    </ligandPart>
</feature>
<dbReference type="InterPro" id="IPR005591">
    <property type="entry name" value="NapB"/>
</dbReference>
<evidence type="ECO:0000256" key="15">
    <source>
        <dbReference type="SAM" id="SignalP"/>
    </source>
</evidence>
<dbReference type="GO" id="GO:0046872">
    <property type="term" value="F:metal ion binding"/>
    <property type="evidence" value="ECO:0007669"/>
    <property type="project" value="UniProtKB-KW"/>
</dbReference>
<comment type="subunit">
    <text evidence="12">Component of the periplasmic nitrate reductase NapAB complex composed of NapA and NapB.</text>
</comment>
<protein>
    <recommendedName>
        <fullName evidence="3 12">Periplasmic nitrate reductase, electron transfer subunit</fullName>
    </recommendedName>
    <alternativeName>
        <fullName evidence="11 12">Diheme cytochrome c NapB</fullName>
    </alternativeName>
</protein>
<evidence type="ECO:0000256" key="11">
    <source>
        <dbReference type="ARBA" id="ARBA00031832"/>
    </source>
</evidence>
<keyword evidence="8 12" id="KW-0574">Periplasm</keyword>
<dbReference type="AlphaFoldDB" id="A0A935MZL4"/>
<dbReference type="GO" id="GO:0009061">
    <property type="term" value="P:anaerobic respiration"/>
    <property type="evidence" value="ECO:0007669"/>
    <property type="project" value="InterPro"/>
</dbReference>
<evidence type="ECO:0000256" key="7">
    <source>
        <dbReference type="ARBA" id="ARBA00022729"/>
    </source>
</evidence>
<comment type="function">
    <text evidence="12">Electron transfer subunit of the periplasmic nitrate reductase complex NapAB.</text>
</comment>
<evidence type="ECO:0000256" key="2">
    <source>
        <dbReference type="ARBA" id="ARBA00007368"/>
    </source>
</evidence>
<keyword evidence="7 15" id="KW-0732">Signal</keyword>
<dbReference type="InterPro" id="IPR036280">
    <property type="entry name" value="Multihaem_cyt_sf"/>
</dbReference>
<feature type="binding site" description="covalent" evidence="13">
    <location>
        <position position="90"/>
    </location>
    <ligand>
        <name>heme c</name>
        <dbReference type="ChEBI" id="CHEBI:61717"/>
        <label>1</label>
    </ligand>
</feature>
<keyword evidence="4 12" id="KW-0813">Transport</keyword>
<evidence type="ECO:0000256" key="4">
    <source>
        <dbReference type="ARBA" id="ARBA00022448"/>
    </source>
</evidence>
<evidence type="ECO:0000256" key="1">
    <source>
        <dbReference type="ARBA" id="ARBA00004418"/>
    </source>
</evidence>
<dbReference type="SUPFAM" id="SSF48695">
    <property type="entry name" value="Multiheme cytochromes"/>
    <property type="match status" value="1"/>
</dbReference>
<dbReference type="PANTHER" id="PTHR38604:SF1">
    <property type="entry name" value="PERIPLASMIC NITRATE REDUCTASE, ELECTRON TRANSFER SUBUNIT"/>
    <property type="match status" value="1"/>
</dbReference>
<feature type="signal peptide" evidence="15">
    <location>
        <begin position="1"/>
        <end position="27"/>
    </location>
</feature>
<keyword evidence="5 13" id="KW-0349">Heme</keyword>
<sequence length="163" mass="17888">MKTTLKMRFAILAATACWALTAPLAQAQEAPKPMRGADVNTVDQAPEAKKYLGGKPGGQEKVARTYRDQPPVIPHAVENFDEITLEENQCLTCHSADNYKKKKAPKIGDSHFRDREGKVLPTTSSLRHNCTQCHVPQVDAPPLVENDFKGDIVAAKPASKKKN</sequence>
<evidence type="ECO:0000256" key="3">
    <source>
        <dbReference type="ARBA" id="ARBA00013773"/>
    </source>
</evidence>
<dbReference type="EMBL" id="JADJMS010000046">
    <property type="protein sequence ID" value="MBK7416766.1"/>
    <property type="molecule type" value="Genomic_DNA"/>
</dbReference>
<evidence type="ECO:0000313" key="17">
    <source>
        <dbReference type="Proteomes" id="UP000739411"/>
    </source>
</evidence>